<dbReference type="EMBL" id="LR796415">
    <property type="protein sequence ID" value="CAB4142556.1"/>
    <property type="molecule type" value="Genomic_DNA"/>
</dbReference>
<name>A0A6J5MC02_9CAUD</name>
<protein>
    <submittedName>
        <fullName evidence="1">Uncharacterized protein</fullName>
    </submittedName>
</protein>
<sequence>MIEDPTTGLRIMTEEEYEEIVNNSFQKGVARGWFEAKEAQIKKGTSKKS</sequence>
<reference evidence="1" key="1">
    <citation type="submission" date="2020-04" db="EMBL/GenBank/DDBJ databases">
        <authorList>
            <person name="Chiriac C."/>
            <person name="Salcher M."/>
            <person name="Ghai R."/>
            <person name="Kavagutti S V."/>
        </authorList>
    </citation>
    <scope>NUCLEOTIDE SEQUENCE</scope>
</reference>
<proteinExistence type="predicted"/>
<gene>
    <name evidence="1" type="ORF">UFOVP434_19</name>
</gene>
<organism evidence="1">
    <name type="scientific">uncultured Caudovirales phage</name>
    <dbReference type="NCBI Taxonomy" id="2100421"/>
    <lineage>
        <taxon>Viruses</taxon>
        <taxon>Duplodnaviria</taxon>
        <taxon>Heunggongvirae</taxon>
        <taxon>Uroviricota</taxon>
        <taxon>Caudoviricetes</taxon>
        <taxon>Peduoviridae</taxon>
        <taxon>Maltschvirus</taxon>
        <taxon>Maltschvirus maltsch</taxon>
    </lineage>
</organism>
<accession>A0A6J5MC02</accession>
<evidence type="ECO:0000313" key="1">
    <source>
        <dbReference type="EMBL" id="CAB4142556.1"/>
    </source>
</evidence>